<accession>A0ABZ2LAS2</accession>
<gene>
    <name evidence="3" type="ORF">LVJ94_12350</name>
</gene>
<reference evidence="3" key="1">
    <citation type="submission" date="2021-12" db="EMBL/GenBank/DDBJ databases">
        <title>Discovery of the Pendulisporaceae a myxobacterial family with distinct sporulation behavior and unique specialized metabolism.</title>
        <authorList>
            <person name="Garcia R."/>
            <person name="Popoff A."/>
            <person name="Bader C.D."/>
            <person name="Loehr J."/>
            <person name="Walesch S."/>
            <person name="Walt C."/>
            <person name="Boldt J."/>
            <person name="Bunk B."/>
            <person name="Haeckl F.J.F.P.J."/>
            <person name="Gunesch A.P."/>
            <person name="Birkelbach J."/>
            <person name="Nuebel U."/>
            <person name="Pietschmann T."/>
            <person name="Bach T."/>
            <person name="Mueller R."/>
        </authorList>
    </citation>
    <scope>NUCLEOTIDE SEQUENCE</scope>
    <source>
        <strain evidence="3">MSr11367</strain>
    </source>
</reference>
<keyword evidence="2" id="KW-0812">Transmembrane</keyword>
<evidence type="ECO:0000256" key="1">
    <source>
        <dbReference type="SAM" id="MobiDB-lite"/>
    </source>
</evidence>
<feature type="transmembrane region" description="Helical" evidence="2">
    <location>
        <begin position="205"/>
        <end position="226"/>
    </location>
</feature>
<proteinExistence type="predicted"/>
<evidence type="ECO:0008006" key="5">
    <source>
        <dbReference type="Google" id="ProtNLM"/>
    </source>
</evidence>
<evidence type="ECO:0000256" key="2">
    <source>
        <dbReference type="SAM" id="Phobius"/>
    </source>
</evidence>
<evidence type="ECO:0000313" key="3">
    <source>
        <dbReference type="EMBL" id="WXB08019.1"/>
    </source>
</evidence>
<keyword evidence="2" id="KW-0472">Membrane</keyword>
<feature type="transmembrane region" description="Helical" evidence="2">
    <location>
        <begin position="265"/>
        <end position="287"/>
    </location>
</feature>
<feature type="region of interest" description="Disordered" evidence="1">
    <location>
        <begin position="1"/>
        <end position="23"/>
    </location>
</feature>
<feature type="region of interest" description="Disordered" evidence="1">
    <location>
        <begin position="180"/>
        <end position="201"/>
    </location>
</feature>
<organism evidence="3 4">
    <name type="scientific">Pendulispora rubella</name>
    <dbReference type="NCBI Taxonomy" id="2741070"/>
    <lineage>
        <taxon>Bacteria</taxon>
        <taxon>Pseudomonadati</taxon>
        <taxon>Myxococcota</taxon>
        <taxon>Myxococcia</taxon>
        <taxon>Myxococcales</taxon>
        <taxon>Sorangiineae</taxon>
        <taxon>Pendulisporaceae</taxon>
        <taxon>Pendulispora</taxon>
    </lineage>
</organism>
<feature type="compositionally biased region" description="Basic and acidic residues" evidence="1">
    <location>
        <begin position="184"/>
        <end position="197"/>
    </location>
</feature>
<feature type="compositionally biased region" description="Basic and acidic residues" evidence="1">
    <location>
        <begin position="12"/>
        <end position="23"/>
    </location>
</feature>
<protein>
    <recommendedName>
        <fullName evidence="5">PEGA domain-containing protein</fullName>
    </recommendedName>
</protein>
<dbReference type="EMBL" id="CP089983">
    <property type="protein sequence ID" value="WXB08019.1"/>
    <property type="molecule type" value="Genomic_DNA"/>
</dbReference>
<evidence type="ECO:0000313" key="4">
    <source>
        <dbReference type="Proteomes" id="UP001374803"/>
    </source>
</evidence>
<dbReference type="Proteomes" id="UP001374803">
    <property type="component" value="Chromosome"/>
</dbReference>
<keyword evidence="2" id="KW-1133">Transmembrane helix</keyword>
<dbReference type="RefSeq" id="WP_394837694.1">
    <property type="nucleotide sequence ID" value="NZ_CP089929.1"/>
</dbReference>
<sequence>MKADPPTTLTRAQRESGEHTKRAFDAVRRADAETARLEFLQAYALTPTPKARWNLLVAEADSGHPLEALRHLRAYLSDPRADPKKNDKAKGLLAELTAQAGHLRIVAPIGAAVTVDGLAVTSEERTDGIDVAPGAHVVEAVIESETERREVDAAAGEPTEVSFEAPLRETPIEAPAPIMAPVTPERKPVPPPVRERPSGVSTPPVATWILGGTAVAALGTGIGFSLGAKYNRDKMDENPRACATPNSPECARSKALANAGEFDSVVAWIAYGTAGAALLAGGLIWYFSPRHTSVNRDATIVPLFSPGMSGVQVRANF</sequence>
<name>A0ABZ2LAS2_9BACT</name>
<keyword evidence="4" id="KW-1185">Reference proteome</keyword>